<dbReference type="AlphaFoldDB" id="A0A0U5L1L2"/>
<organism evidence="2 3">
    <name type="scientific">Duffyella gerundensis</name>
    <dbReference type="NCBI Taxonomy" id="1619313"/>
    <lineage>
        <taxon>Bacteria</taxon>
        <taxon>Pseudomonadati</taxon>
        <taxon>Pseudomonadota</taxon>
        <taxon>Gammaproteobacteria</taxon>
        <taxon>Enterobacterales</taxon>
        <taxon>Erwiniaceae</taxon>
        <taxon>Duffyella</taxon>
    </lineage>
</organism>
<reference evidence="3" key="1">
    <citation type="submission" date="2015-11" db="EMBL/GenBank/DDBJ databases">
        <authorList>
            <person name="Blom J."/>
        </authorList>
    </citation>
    <scope>NUCLEOTIDE SEQUENCE [LARGE SCALE GENOMIC DNA]</scope>
</reference>
<feature type="region of interest" description="Disordered" evidence="1">
    <location>
        <begin position="1"/>
        <end position="37"/>
    </location>
</feature>
<keyword evidence="3" id="KW-1185">Reference proteome</keyword>
<evidence type="ECO:0000256" key="1">
    <source>
        <dbReference type="SAM" id="MobiDB-lite"/>
    </source>
</evidence>
<dbReference type="PATRIC" id="fig|1619313.3.peg.890"/>
<sequence length="37" mass="4453">MHFATNVPGAEEEKKKPPWLIQWRRRQQKTGLADEFE</sequence>
<proteinExistence type="predicted"/>
<protein>
    <submittedName>
        <fullName evidence="2">Uncharacterized protein</fullName>
    </submittedName>
</protein>
<accession>A0A0U5L1L2</accession>
<gene>
    <name evidence="2" type="ORF">EM595_0852</name>
</gene>
<evidence type="ECO:0000313" key="3">
    <source>
        <dbReference type="Proteomes" id="UP000059419"/>
    </source>
</evidence>
<dbReference type="Proteomes" id="UP000059419">
    <property type="component" value="Chromosome 1"/>
</dbReference>
<dbReference type="KEGG" id="ege:EM595_0852"/>
<name>A0A0U5L1L2_9GAMM</name>
<dbReference type="EMBL" id="LN907827">
    <property type="protein sequence ID" value="CUU23088.1"/>
    <property type="molecule type" value="Genomic_DNA"/>
</dbReference>
<dbReference type="STRING" id="1619313.EM595_0852"/>
<evidence type="ECO:0000313" key="2">
    <source>
        <dbReference type="EMBL" id="CUU23088.1"/>
    </source>
</evidence>